<dbReference type="SMART" id="SM00768">
    <property type="entry name" value="X8"/>
    <property type="match status" value="1"/>
</dbReference>
<sequence length="90" mass="9582">MDYACWSGADCNSIQPDGACFQPNTLFAHASYAFNSFLQKTKAAGGTCEFGGSAILVTVDPTSAEAVTAPAKLQKLQQIDICPKMMSFDH</sequence>
<keyword evidence="2" id="KW-0336">GPI-anchor</keyword>
<keyword evidence="6" id="KW-1185">Reference proteome</keyword>
<dbReference type="GO" id="GO:0005886">
    <property type="term" value="C:plasma membrane"/>
    <property type="evidence" value="ECO:0007669"/>
    <property type="project" value="UniProtKB-SubCell"/>
</dbReference>
<comment type="caution">
    <text evidence="5">The sequence shown here is derived from an EMBL/GenBank/DDBJ whole genome shotgun (WGS) entry which is preliminary data.</text>
</comment>
<keyword evidence="2" id="KW-0472">Membrane</keyword>
<name>A0AAW2D7I3_9ROSI</name>
<dbReference type="AlphaFoldDB" id="A0AAW2D7I3"/>
<gene>
    <name evidence="5" type="ORF">SO802_008057</name>
</gene>
<dbReference type="PANTHER" id="PTHR31044:SF28">
    <property type="entry name" value="CARBOHYDRATE-BINDING X8 DOMAIN SUPERFAMILY PROTEIN"/>
    <property type="match status" value="1"/>
</dbReference>
<feature type="domain" description="X8" evidence="4">
    <location>
        <begin position="1"/>
        <end position="66"/>
    </location>
</feature>
<keyword evidence="2" id="KW-0449">Lipoprotein</keyword>
<comment type="subcellular location">
    <subcellularLocation>
        <location evidence="1">Cell membrane</location>
        <topology evidence="1">Lipid-anchor</topology>
        <topology evidence="1">GPI-anchor</topology>
    </subcellularLocation>
</comment>
<proteinExistence type="predicted"/>
<keyword evidence="3" id="KW-0732">Signal</keyword>
<dbReference type="GO" id="GO:0009506">
    <property type="term" value="C:plasmodesma"/>
    <property type="evidence" value="ECO:0007669"/>
    <property type="project" value="UniProtKB-ARBA"/>
</dbReference>
<dbReference type="InterPro" id="IPR044788">
    <property type="entry name" value="X8_dom_prot"/>
</dbReference>
<protein>
    <recommendedName>
        <fullName evidence="4">X8 domain-containing protein</fullName>
    </recommendedName>
</protein>
<evidence type="ECO:0000259" key="4">
    <source>
        <dbReference type="SMART" id="SM00768"/>
    </source>
</evidence>
<dbReference type="EMBL" id="JAZDWU010000003">
    <property type="protein sequence ID" value="KAL0006555.1"/>
    <property type="molecule type" value="Genomic_DNA"/>
</dbReference>
<dbReference type="Gene3D" id="1.20.58.1040">
    <property type="match status" value="1"/>
</dbReference>
<keyword evidence="2" id="KW-0325">Glycoprotein</keyword>
<organism evidence="5 6">
    <name type="scientific">Lithocarpus litseifolius</name>
    <dbReference type="NCBI Taxonomy" id="425828"/>
    <lineage>
        <taxon>Eukaryota</taxon>
        <taxon>Viridiplantae</taxon>
        <taxon>Streptophyta</taxon>
        <taxon>Embryophyta</taxon>
        <taxon>Tracheophyta</taxon>
        <taxon>Spermatophyta</taxon>
        <taxon>Magnoliopsida</taxon>
        <taxon>eudicotyledons</taxon>
        <taxon>Gunneridae</taxon>
        <taxon>Pentapetalae</taxon>
        <taxon>rosids</taxon>
        <taxon>fabids</taxon>
        <taxon>Fagales</taxon>
        <taxon>Fagaceae</taxon>
        <taxon>Lithocarpus</taxon>
    </lineage>
</organism>
<evidence type="ECO:0000256" key="3">
    <source>
        <dbReference type="ARBA" id="ARBA00022729"/>
    </source>
</evidence>
<dbReference type="InterPro" id="IPR012946">
    <property type="entry name" value="X8"/>
</dbReference>
<evidence type="ECO:0000256" key="1">
    <source>
        <dbReference type="ARBA" id="ARBA00004609"/>
    </source>
</evidence>
<evidence type="ECO:0000313" key="6">
    <source>
        <dbReference type="Proteomes" id="UP001459277"/>
    </source>
</evidence>
<dbReference type="Pfam" id="PF07983">
    <property type="entry name" value="X8"/>
    <property type="match status" value="1"/>
</dbReference>
<evidence type="ECO:0000313" key="5">
    <source>
        <dbReference type="EMBL" id="KAL0006555.1"/>
    </source>
</evidence>
<dbReference type="Proteomes" id="UP001459277">
    <property type="component" value="Unassembled WGS sequence"/>
</dbReference>
<evidence type="ECO:0000256" key="2">
    <source>
        <dbReference type="ARBA" id="ARBA00022622"/>
    </source>
</evidence>
<dbReference type="GO" id="GO:0098552">
    <property type="term" value="C:side of membrane"/>
    <property type="evidence" value="ECO:0007669"/>
    <property type="project" value="UniProtKB-KW"/>
</dbReference>
<reference evidence="5 6" key="1">
    <citation type="submission" date="2024-01" db="EMBL/GenBank/DDBJ databases">
        <title>A telomere-to-telomere, gap-free genome of sweet tea (Lithocarpus litseifolius).</title>
        <authorList>
            <person name="Zhou J."/>
        </authorList>
    </citation>
    <scope>NUCLEOTIDE SEQUENCE [LARGE SCALE GENOMIC DNA]</scope>
    <source>
        <strain evidence="5">Zhou-2022a</strain>
        <tissue evidence="5">Leaf</tissue>
    </source>
</reference>
<accession>A0AAW2D7I3</accession>
<dbReference type="PANTHER" id="PTHR31044">
    <property type="entry name" value="BETA-1,3 GLUCANASE"/>
    <property type="match status" value="1"/>
</dbReference>